<protein>
    <submittedName>
        <fullName evidence="2">Uncharacterized protein</fullName>
    </submittedName>
</protein>
<keyword evidence="3" id="KW-1185">Reference proteome</keyword>
<proteinExistence type="predicted"/>
<sequence>MRETAVVGISIIGKRERTRPPLEEKKRTAPLGLGGEQCCRSQKGNRSSTIVGDATSTVVTREDFRDRGDDYEERVG</sequence>
<feature type="compositionally biased region" description="Basic and acidic residues" evidence="1">
    <location>
        <begin position="18"/>
        <end position="27"/>
    </location>
</feature>
<reference evidence="2 3" key="1">
    <citation type="submission" date="2024-01" db="EMBL/GenBank/DDBJ databases">
        <title>The genomes of 5 underutilized Papilionoideae crops provide insights into root nodulation and disease resistanc.</title>
        <authorList>
            <person name="Jiang F."/>
        </authorList>
    </citation>
    <scope>NUCLEOTIDE SEQUENCE [LARGE SCALE GENOMIC DNA]</scope>
    <source>
        <strain evidence="2">LVBAO_FW01</strain>
        <tissue evidence="2">Leaves</tissue>
    </source>
</reference>
<evidence type="ECO:0000256" key="1">
    <source>
        <dbReference type="SAM" id="MobiDB-lite"/>
    </source>
</evidence>
<dbReference type="Proteomes" id="UP001367508">
    <property type="component" value="Unassembled WGS sequence"/>
</dbReference>
<comment type="caution">
    <text evidence="2">The sequence shown here is derived from an EMBL/GenBank/DDBJ whole genome shotgun (WGS) entry which is preliminary data.</text>
</comment>
<dbReference type="AlphaFoldDB" id="A0AAN9K0S5"/>
<evidence type="ECO:0000313" key="2">
    <source>
        <dbReference type="EMBL" id="KAK7308682.1"/>
    </source>
</evidence>
<feature type="region of interest" description="Disordered" evidence="1">
    <location>
        <begin position="18"/>
        <end position="54"/>
    </location>
</feature>
<gene>
    <name evidence="2" type="ORF">VNO77_42302</name>
</gene>
<accession>A0AAN9K0S5</accession>
<feature type="compositionally biased region" description="Polar residues" evidence="1">
    <location>
        <begin position="39"/>
        <end position="54"/>
    </location>
</feature>
<dbReference type="EMBL" id="JAYMYQ010000010">
    <property type="protein sequence ID" value="KAK7308682.1"/>
    <property type="molecule type" value="Genomic_DNA"/>
</dbReference>
<organism evidence="2 3">
    <name type="scientific">Canavalia gladiata</name>
    <name type="common">Sword bean</name>
    <name type="synonym">Dolichos gladiatus</name>
    <dbReference type="NCBI Taxonomy" id="3824"/>
    <lineage>
        <taxon>Eukaryota</taxon>
        <taxon>Viridiplantae</taxon>
        <taxon>Streptophyta</taxon>
        <taxon>Embryophyta</taxon>
        <taxon>Tracheophyta</taxon>
        <taxon>Spermatophyta</taxon>
        <taxon>Magnoliopsida</taxon>
        <taxon>eudicotyledons</taxon>
        <taxon>Gunneridae</taxon>
        <taxon>Pentapetalae</taxon>
        <taxon>rosids</taxon>
        <taxon>fabids</taxon>
        <taxon>Fabales</taxon>
        <taxon>Fabaceae</taxon>
        <taxon>Papilionoideae</taxon>
        <taxon>50 kb inversion clade</taxon>
        <taxon>NPAAA clade</taxon>
        <taxon>indigoferoid/millettioid clade</taxon>
        <taxon>Phaseoleae</taxon>
        <taxon>Canavalia</taxon>
    </lineage>
</organism>
<name>A0AAN9K0S5_CANGL</name>
<evidence type="ECO:0000313" key="3">
    <source>
        <dbReference type="Proteomes" id="UP001367508"/>
    </source>
</evidence>